<keyword evidence="3" id="KW-1185">Reference proteome</keyword>
<evidence type="ECO:0000313" key="3">
    <source>
        <dbReference type="Proteomes" id="UP000027821"/>
    </source>
</evidence>
<evidence type="ECO:0000313" key="2">
    <source>
        <dbReference type="EMBL" id="KEO72583.1"/>
    </source>
</evidence>
<protein>
    <recommendedName>
        <fullName evidence="1">Glycosyl transferase family 1 domain-containing protein</fullName>
    </recommendedName>
</protein>
<dbReference type="Pfam" id="PF00534">
    <property type="entry name" value="Glycos_transf_1"/>
    <property type="match status" value="1"/>
</dbReference>
<proteinExistence type="predicted"/>
<dbReference type="AlphaFoldDB" id="A0A074KYB5"/>
<dbReference type="PANTHER" id="PTHR45947:SF13">
    <property type="entry name" value="TRANSFERASE"/>
    <property type="match status" value="1"/>
</dbReference>
<feature type="domain" description="Glycosyl transferase family 1" evidence="1">
    <location>
        <begin position="171"/>
        <end position="312"/>
    </location>
</feature>
<name>A0A074KYB5_9BACT</name>
<accession>A0A074KYB5</accession>
<dbReference type="CDD" id="cd03801">
    <property type="entry name" value="GT4_PimA-like"/>
    <property type="match status" value="1"/>
</dbReference>
<dbReference type="InterPro" id="IPR050194">
    <property type="entry name" value="Glycosyltransferase_grp1"/>
</dbReference>
<evidence type="ECO:0000259" key="1">
    <source>
        <dbReference type="Pfam" id="PF00534"/>
    </source>
</evidence>
<dbReference type="GO" id="GO:0016757">
    <property type="term" value="F:glycosyltransferase activity"/>
    <property type="evidence" value="ECO:0007669"/>
    <property type="project" value="InterPro"/>
</dbReference>
<gene>
    <name evidence="2" type="ORF">EL17_17755</name>
</gene>
<dbReference type="InterPro" id="IPR001296">
    <property type="entry name" value="Glyco_trans_1"/>
</dbReference>
<dbReference type="STRING" id="1048983.EL17_17755"/>
<dbReference type="SUPFAM" id="SSF53756">
    <property type="entry name" value="UDP-Glycosyltransferase/glycogen phosphorylase"/>
    <property type="match status" value="1"/>
</dbReference>
<organism evidence="2 3">
    <name type="scientific">Anditalea andensis</name>
    <dbReference type="NCBI Taxonomy" id="1048983"/>
    <lineage>
        <taxon>Bacteria</taxon>
        <taxon>Pseudomonadati</taxon>
        <taxon>Bacteroidota</taxon>
        <taxon>Cytophagia</taxon>
        <taxon>Cytophagales</taxon>
        <taxon>Cytophagaceae</taxon>
        <taxon>Anditalea</taxon>
    </lineage>
</organism>
<dbReference type="Gene3D" id="3.40.50.2000">
    <property type="entry name" value="Glycogen Phosphorylase B"/>
    <property type="match status" value="1"/>
</dbReference>
<sequence length="368" mass="41273">MHQSAFLRNLAVHHPVTLLVSKEWAENRKNLGWEKPNLDGVRVIISPNDEVIQEVFTTKANAIHSFGGIDAFPFVYKAFKLAVKKKVNITVHLEPLNLDGVKGKIRILKYWIIKLRYGRYIDAILVKGFLGRACYEKVGFSKEKIWDWAYFTEDHDKTGVDLSDSGAAKLPSFLFVGALIDRKNILPILKDAIPLASGIEKFSVIGTGPLEKEIQQIADNHQKIHFLGKKSNREVNALMSAHDYLVLPSLFDGWGAVVNEALMAGTRVIVSNKSGAASLLLDETRGYVFNINGSPDFSQVFKKAIHAGPTSPERRKTIQDWAHKRISGHQGAEYFKRIVKYIYGKEASRPIAPWLKGEVMPSDIIKNV</sequence>
<comment type="caution">
    <text evidence="2">The sequence shown here is derived from an EMBL/GenBank/DDBJ whole genome shotgun (WGS) entry which is preliminary data.</text>
</comment>
<dbReference type="Proteomes" id="UP000027821">
    <property type="component" value="Unassembled WGS sequence"/>
</dbReference>
<dbReference type="EMBL" id="JMIH01000024">
    <property type="protein sequence ID" value="KEO72583.1"/>
    <property type="molecule type" value="Genomic_DNA"/>
</dbReference>
<dbReference type="eggNOG" id="COG0438">
    <property type="taxonomic scope" value="Bacteria"/>
</dbReference>
<reference evidence="2 3" key="1">
    <citation type="submission" date="2014-04" db="EMBL/GenBank/DDBJ databases">
        <title>Characterization and application of a salt tolerant electro-active bacterium.</title>
        <authorList>
            <person name="Yang L."/>
            <person name="Wei S."/>
            <person name="Tay Q.X.M."/>
        </authorList>
    </citation>
    <scope>NUCLEOTIDE SEQUENCE [LARGE SCALE GENOMIC DNA]</scope>
    <source>
        <strain evidence="2 3">LY1</strain>
    </source>
</reference>
<dbReference type="PANTHER" id="PTHR45947">
    <property type="entry name" value="SULFOQUINOVOSYL TRANSFERASE SQD2"/>
    <property type="match status" value="1"/>
</dbReference>